<proteinExistence type="inferred from homology"/>
<keyword evidence="6" id="KW-1015">Disulfide bond</keyword>
<evidence type="ECO:0000256" key="7">
    <source>
        <dbReference type="ARBA" id="ARBA00023284"/>
    </source>
</evidence>
<evidence type="ECO:0000256" key="3">
    <source>
        <dbReference type="ARBA" id="ARBA00022559"/>
    </source>
</evidence>
<comment type="subcellular location">
    <subcellularLocation>
        <location evidence="1">Cell envelope</location>
    </subcellularLocation>
</comment>
<dbReference type="PANTHER" id="PTHR42852:SF6">
    <property type="entry name" value="THIOL:DISULFIDE INTERCHANGE PROTEIN DSBE"/>
    <property type="match status" value="1"/>
</dbReference>
<dbReference type="GO" id="GO:0017004">
    <property type="term" value="P:cytochrome complex assembly"/>
    <property type="evidence" value="ECO:0007669"/>
    <property type="project" value="UniProtKB-KW"/>
</dbReference>
<evidence type="ECO:0000256" key="6">
    <source>
        <dbReference type="ARBA" id="ARBA00023157"/>
    </source>
</evidence>
<keyword evidence="7" id="KW-0676">Redox-active center</keyword>
<keyword evidence="8" id="KW-0732">Signal</keyword>
<dbReference type="SUPFAM" id="SSF52833">
    <property type="entry name" value="Thioredoxin-like"/>
    <property type="match status" value="1"/>
</dbReference>
<dbReference type="InterPro" id="IPR000889">
    <property type="entry name" value="Glutathione_peroxidase"/>
</dbReference>
<dbReference type="Pfam" id="PF00578">
    <property type="entry name" value="AhpC-TSA"/>
    <property type="match status" value="1"/>
</dbReference>
<comment type="similarity">
    <text evidence="2">Belongs to the glutathione peroxidase family.</text>
</comment>
<evidence type="ECO:0000259" key="9">
    <source>
        <dbReference type="PROSITE" id="PS51352"/>
    </source>
</evidence>
<dbReference type="GO" id="GO:0016853">
    <property type="term" value="F:isomerase activity"/>
    <property type="evidence" value="ECO:0007669"/>
    <property type="project" value="UniProtKB-KW"/>
</dbReference>
<dbReference type="Gene3D" id="3.40.30.10">
    <property type="entry name" value="Glutaredoxin"/>
    <property type="match status" value="1"/>
</dbReference>
<feature type="chain" id="PRO_5011629289" evidence="8">
    <location>
        <begin position="26"/>
        <end position="387"/>
    </location>
</feature>
<evidence type="ECO:0000313" key="10">
    <source>
        <dbReference type="EMBL" id="SEW29802.1"/>
    </source>
</evidence>
<dbReference type="STRING" id="29529.SAMN04488122_1661"/>
<dbReference type="Pfam" id="PF14289">
    <property type="entry name" value="DUF4369"/>
    <property type="match status" value="1"/>
</dbReference>
<dbReference type="InterPro" id="IPR025380">
    <property type="entry name" value="DUF4369"/>
</dbReference>
<evidence type="ECO:0000256" key="2">
    <source>
        <dbReference type="ARBA" id="ARBA00006926"/>
    </source>
</evidence>
<dbReference type="GO" id="GO:0006979">
    <property type="term" value="P:response to oxidative stress"/>
    <property type="evidence" value="ECO:0007669"/>
    <property type="project" value="InterPro"/>
</dbReference>
<feature type="domain" description="Thioredoxin" evidence="9">
    <location>
        <begin position="234"/>
        <end position="387"/>
    </location>
</feature>
<evidence type="ECO:0000256" key="4">
    <source>
        <dbReference type="ARBA" id="ARBA00022748"/>
    </source>
</evidence>
<dbReference type="PROSITE" id="PS51352">
    <property type="entry name" value="THIOREDOXIN_2"/>
    <property type="match status" value="1"/>
</dbReference>
<keyword evidence="10" id="KW-0413">Isomerase</keyword>
<accession>A0A1I0QR45</accession>
<evidence type="ECO:0000256" key="8">
    <source>
        <dbReference type="SAM" id="SignalP"/>
    </source>
</evidence>
<gene>
    <name evidence="10" type="ORF">SAMN04488122_1661</name>
</gene>
<dbReference type="InterPro" id="IPR013766">
    <property type="entry name" value="Thioredoxin_domain"/>
</dbReference>
<keyword evidence="3" id="KW-0575">Peroxidase</keyword>
<reference evidence="11" key="1">
    <citation type="submission" date="2016-10" db="EMBL/GenBank/DDBJ databases">
        <authorList>
            <person name="Varghese N."/>
            <person name="Submissions S."/>
        </authorList>
    </citation>
    <scope>NUCLEOTIDE SEQUENCE [LARGE SCALE GENOMIC DNA]</scope>
    <source>
        <strain evidence="11">DSM 3695</strain>
    </source>
</reference>
<keyword evidence="5" id="KW-0560">Oxidoreductase</keyword>
<dbReference type="InterPro" id="IPR000866">
    <property type="entry name" value="AhpC/TSA"/>
</dbReference>
<dbReference type="InterPro" id="IPR050553">
    <property type="entry name" value="Thioredoxin_ResA/DsbE_sf"/>
</dbReference>
<dbReference type="InterPro" id="IPR036249">
    <property type="entry name" value="Thioredoxin-like_sf"/>
</dbReference>
<evidence type="ECO:0000313" key="11">
    <source>
        <dbReference type="Proteomes" id="UP000199310"/>
    </source>
</evidence>
<dbReference type="InterPro" id="IPR017937">
    <property type="entry name" value="Thioredoxin_CS"/>
</dbReference>
<protein>
    <submittedName>
        <fullName evidence="10">Thiol-disulfide isomerase or thioredoxin</fullName>
    </submittedName>
</protein>
<organism evidence="10 11">
    <name type="scientific">Chitinophaga arvensicola</name>
    <dbReference type="NCBI Taxonomy" id="29529"/>
    <lineage>
        <taxon>Bacteria</taxon>
        <taxon>Pseudomonadati</taxon>
        <taxon>Bacteroidota</taxon>
        <taxon>Chitinophagia</taxon>
        <taxon>Chitinophagales</taxon>
        <taxon>Chitinophagaceae</taxon>
        <taxon>Chitinophaga</taxon>
    </lineage>
</organism>
<dbReference type="CDD" id="cd02966">
    <property type="entry name" value="TlpA_like_family"/>
    <property type="match status" value="1"/>
</dbReference>
<dbReference type="PANTHER" id="PTHR42852">
    <property type="entry name" value="THIOL:DISULFIDE INTERCHANGE PROTEIN DSBE"/>
    <property type="match status" value="1"/>
</dbReference>
<sequence>MNNSIMKKIICVLSLPLAFSQLVSAQQKFSISGTVTGDAPAKYYLQYSDGTKRITDSAIVKNGSFRFTGTLAQTTPGMFSAALSNNMTGNKKEQAYLFLEPAPMTINIKNGDLSTIVLKGSVSNEDNVQLEKAKEAATVQYKPLLEALRNEKDHDKSAAIREQLTPYFNINSQLSRKFIREHHNSYLSLYLMRFEVGSMTLDSAKYYYNSLSAALQKSKDGQEIGKEIKSLEAGSPGSVAFNFSKPDINGQPLSLSDFKGKYVLLDFWASWCVPCRAGNPHLLELYKQYKDKGFEVISVSDDDRNHDAWKKAVEKDGIGVWKHVLRGLDMNKRMKNEPNPEDVSDHFGIHSLPTQILVDPKGVIIARYGGGGEEHEALDAKLKSVLP</sequence>
<dbReference type="PROSITE" id="PS51355">
    <property type="entry name" value="GLUTATHIONE_PEROXID_3"/>
    <property type="match status" value="1"/>
</dbReference>
<dbReference type="PROSITE" id="PS00194">
    <property type="entry name" value="THIOREDOXIN_1"/>
    <property type="match status" value="1"/>
</dbReference>
<dbReference type="GO" id="GO:0030313">
    <property type="term" value="C:cell envelope"/>
    <property type="evidence" value="ECO:0007669"/>
    <property type="project" value="UniProtKB-SubCell"/>
</dbReference>
<dbReference type="AlphaFoldDB" id="A0A1I0QR45"/>
<evidence type="ECO:0000256" key="5">
    <source>
        <dbReference type="ARBA" id="ARBA00023002"/>
    </source>
</evidence>
<keyword evidence="4" id="KW-0201">Cytochrome c-type biogenesis</keyword>
<dbReference type="GO" id="GO:0004601">
    <property type="term" value="F:peroxidase activity"/>
    <property type="evidence" value="ECO:0007669"/>
    <property type="project" value="UniProtKB-KW"/>
</dbReference>
<dbReference type="Proteomes" id="UP000199310">
    <property type="component" value="Unassembled WGS sequence"/>
</dbReference>
<feature type="signal peptide" evidence="8">
    <location>
        <begin position="1"/>
        <end position="25"/>
    </location>
</feature>
<name>A0A1I0QR45_9BACT</name>
<keyword evidence="11" id="KW-1185">Reference proteome</keyword>
<evidence type="ECO:0000256" key="1">
    <source>
        <dbReference type="ARBA" id="ARBA00004196"/>
    </source>
</evidence>
<dbReference type="EMBL" id="FOJG01000001">
    <property type="protein sequence ID" value="SEW29802.1"/>
    <property type="molecule type" value="Genomic_DNA"/>
</dbReference>